<proteinExistence type="predicted"/>
<dbReference type="EMBL" id="CP093442">
    <property type="protein sequence ID" value="UOF01434.1"/>
    <property type="molecule type" value="Genomic_DNA"/>
</dbReference>
<gene>
    <name evidence="1" type="ORF">MNR06_00515</name>
</gene>
<dbReference type="RefSeq" id="WP_243537874.1">
    <property type="nucleotide sequence ID" value="NZ_CP093442.1"/>
</dbReference>
<dbReference type="PROSITE" id="PS51257">
    <property type="entry name" value="PROKAR_LIPOPROTEIN"/>
    <property type="match status" value="1"/>
</dbReference>
<name>A0ABY4C9M5_9BACT</name>
<dbReference type="Proteomes" id="UP000830116">
    <property type="component" value="Chromosome"/>
</dbReference>
<reference evidence="1" key="1">
    <citation type="submission" date="2022-03" db="EMBL/GenBank/DDBJ databases">
        <title>Genome Identification and Characterization of new species Bdellovibrio reynosense LBG001 sp. nov. from a Mexico soil sample.</title>
        <authorList>
            <person name="Camilli A."/>
            <person name="Ajao Y."/>
            <person name="Guo X."/>
        </authorList>
    </citation>
    <scope>NUCLEOTIDE SEQUENCE</scope>
    <source>
        <strain evidence="1">LBG001</strain>
    </source>
</reference>
<evidence type="ECO:0008006" key="3">
    <source>
        <dbReference type="Google" id="ProtNLM"/>
    </source>
</evidence>
<sequence>MRFIGNLSVIFALLLTGCADVVPQVMMLRGLTPDEDTNTNSNKPQAQVELASHIETTSVNGYKLKAVVSKEDRSTVKTSSIGYKLILDSAAE</sequence>
<accession>A0ABY4C9M5</accession>
<protein>
    <recommendedName>
        <fullName evidence="3">Lipoprotein</fullName>
    </recommendedName>
</protein>
<organism evidence="1 2">
    <name type="scientific">Bdellovibrio reynosensis</name>
    <dbReference type="NCBI Taxonomy" id="2835041"/>
    <lineage>
        <taxon>Bacteria</taxon>
        <taxon>Pseudomonadati</taxon>
        <taxon>Bdellovibrionota</taxon>
        <taxon>Bdellovibrionia</taxon>
        <taxon>Bdellovibrionales</taxon>
        <taxon>Pseudobdellovibrionaceae</taxon>
        <taxon>Bdellovibrio</taxon>
    </lineage>
</organism>
<keyword evidence="2" id="KW-1185">Reference proteome</keyword>
<evidence type="ECO:0000313" key="1">
    <source>
        <dbReference type="EMBL" id="UOF01434.1"/>
    </source>
</evidence>
<evidence type="ECO:0000313" key="2">
    <source>
        <dbReference type="Proteomes" id="UP000830116"/>
    </source>
</evidence>